<reference evidence="2" key="1">
    <citation type="submission" date="2020-11" db="EMBL/GenBank/DDBJ databases">
        <title>Nocardioides sp. nov., isolated from Soil of Cynanchum wilfordii Hemsley rhizosphere.</title>
        <authorList>
            <person name="Lee J.-S."/>
            <person name="Suh M.K."/>
            <person name="Kim J.-S."/>
        </authorList>
    </citation>
    <scope>NUCLEOTIDE SEQUENCE</scope>
    <source>
        <strain evidence="2">KCTC 19275</strain>
    </source>
</reference>
<dbReference type="GO" id="GO:0004497">
    <property type="term" value="F:monooxygenase activity"/>
    <property type="evidence" value="ECO:0007669"/>
    <property type="project" value="TreeGrafter"/>
</dbReference>
<dbReference type="PANTHER" id="PTHR43539">
    <property type="entry name" value="FLAVIN-BINDING MONOOXYGENASE-LIKE PROTEIN (AFU_ORTHOLOGUE AFUA_4G09220)"/>
    <property type="match status" value="1"/>
</dbReference>
<protein>
    <submittedName>
        <fullName evidence="2">NAD(P)-binding domain-containing protein</fullName>
    </submittedName>
</protein>
<dbReference type="GO" id="GO:0050660">
    <property type="term" value="F:flavin adenine dinucleotide binding"/>
    <property type="evidence" value="ECO:0007669"/>
    <property type="project" value="InterPro"/>
</dbReference>
<evidence type="ECO:0000313" key="3">
    <source>
        <dbReference type="Proteomes" id="UP000640489"/>
    </source>
</evidence>
<dbReference type="SUPFAM" id="SSF51905">
    <property type="entry name" value="FAD/NAD(P)-binding domain"/>
    <property type="match status" value="2"/>
</dbReference>
<dbReference type="PRINTS" id="PR00370">
    <property type="entry name" value="FMOXYGENASE"/>
</dbReference>
<proteinExistence type="predicted"/>
<dbReference type="AlphaFoldDB" id="A0A930YGF2"/>
<sequence length="378" mass="41357">MTDTRTPEAVVDGGHREHVPTIVVGAGQAGLATAYFLGRSGHRCAVLHADARVGDQWRRRYDSLRLNTPARYDRLPGISWALGPWEFPTGAQMGDLLESYAASHGMDVRHRTTVRRVERAGDGFLVTTGHGVIEADSVVVATGGEHHPHTPEVGRALDPGIRQLHSSDYHRPGQLLPGPVLVVGAGQSGADIALELARAGHETWLSGKPRGEISVDIESRKARTGFPVLWFLWNRVITTRWPWGRTMQREIRTSGAPLVRVKLADLVAAGVRHVEARTTGTQDGKPVLDDGTVLDVANVVWCTGYRQDFSFIHPPVTREDGWPRDVGGVLPELPGLYFCGLLFQRGFYSMLVGGAGRDAGYIARRVVEDNRRRTRAAG</sequence>
<gene>
    <name evidence="2" type="ORF">ISU07_22710</name>
</gene>
<dbReference type="GO" id="GO:0050661">
    <property type="term" value="F:NADP binding"/>
    <property type="evidence" value="ECO:0007669"/>
    <property type="project" value="InterPro"/>
</dbReference>
<evidence type="ECO:0000313" key="2">
    <source>
        <dbReference type="EMBL" id="MBF4765957.1"/>
    </source>
</evidence>
<dbReference type="Gene3D" id="3.50.50.60">
    <property type="entry name" value="FAD/NAD(P)-binding domain"/>
    <property type="match status" value="1"/>
</dbReference>
<dbReference type="RefSeq" id="WP_194709136.1">
    <property type="nucleotide sequence ID" value="NZ_JADKPN010000020.1"/>
</dbReference>
<accession>A0A930YGF2</accession>
<keyword evidence="1" id="KW-0560">Oxidoreductase</keyword>
<comment type="caution">
    <text evidence="2">The sequence shown here is derived from an EMBL/GenBank/DDBJ whole genome shotgun (WGS) entry which is preliminary data.</text>
</comment>
<dbReference type="Proteomes" id="UP000640489">
    <property type="component" value="Unassembled WGS sequence"/>
</dbReference>
<organism evidence="2 3">
    <name type="scientific">Nocardioides islandensis</name>
    <dbReference type="NCBI Taxonomy" id="433663"/>
    <lineage>
        <taxon>Bacteria</taxon>
        <taxon>Bacillati</taxon>
        <taxon>Actinomycetota</taxon>
        <taxon>Actinomycetes</taxon>
        <taxon>Propionibacteriales</taxon>
        <taxon>Nocardioidaceae</taxon>
        <taxon>Nocardioides</taxon>
    </lineage>
</organism>
<name>A0A930YGF2_9ACTN</name>
<dbReference type="InterPro" id="IPR036188">
    <property type="entry name" value="FAD/NAD-bd_sf"/>
</dbReference>
<dbReference type="Pfam" id="PF13738">
    <property type="entry name" value="Pyr_redox_3"/>
    <property type="match status" value="1"/>
</dbReference>
<dbReference type="InterPro" id="IPR050982">
    <property type="entry name" value="Auxin_biosynth/cation_transpt"/>
</dbReference>
<dbReference type="InterPro" id="IPR000960">
    <property type="entry name" value="Flavin_mOase"/>
</dbReference>
<dbReference type="PANTHER" id="PTHR43539:SF78">
    <property type="entry name" value="FLAVIN-CONTAINING MONOOXYGENASE"/>
    <property type="match status" value="1"/>
</dbReference>
<dbReference type="EMBL" id="JADKPN010000020">
    <property type="protein sequence ID" value="MBF4765957.1"/>
    <property type="molecule type" value="Genomic_DNA"/>
</dbReference>
<evidence type="ECO:0000256" key="1">
    <source>
        <dbReference type="ARBA" id="ARBA00023002"/>
    </source>
</evidence>
<keyword evidence="3" id="KW-1185">Reference proteome</keyword>